<dbReference type="CDD" id="cd02440">
    <property type="entry name" value="AdoMet_MTases"/>
    <property type="match status" value="1"/>
</dbReference>
<evidence type="ECO:0000313" key="7">
    <source>
        <dbReference type="EMBL" id="SHI21150.1"/>
    </source>
</evidence>
<dbReference type="GO" id="GO:0009236">
    <property type="term" value="P:cobalamin biosynthetic process"/>
    <property type="evidence" value="ECO:0007669"/>
    <property type="project" value="UniProtKB-UniPathway"/>
</dbReference>
<accession>A0A1M5ZAA8</accession>
<dbReference type="RefSeq" id="WP_021804224.1">
    <property type="nucleotide sequence ID" value="NZ_FQXU01000008.1"/>
</dbReference>
<reference evidence="7 8" key="1">
    <citation type="submission" date="2016-11" db="EMBL/GenBank/DDBJ databases">
        <authorList>
            <person name="Jaros S."/>
            <person name="Januszkiewicz K."/>
            <person name="Wedrychowicz H."/>
        </authorList>
    </citation>
    <scope>NUCLEOTIDE SEQUENCE [LARGE SCALE GENOMIC DNA]</scope>
    <source>
        <strain evidence="7 8">DSM 6191</strain>
    </source>
</reference>
<evidence type="ECO:0000313" key="8">
    <source>
        <dbReference type="Proteomes" id="UP000184241"/>
    </source>
</evidence>
<gene>
    <name evidence="7" type="ORF">SAMN02745941_02696</name>
</gene>
<sequence>MKFIKDEEFIRGKVPMTKEEVRILSIAKLELEKDDKMLDVGAGTGSISIQMSKFCKEVTAIERDEEAYELILQNKAKFSCINLDIIKGEALEELQKLSGESFDGIFIGGTGGNLEKIIEEGHRILKQDGRVVLNFITLDNCYKACETLRKLNYKVDITEVHISKNRNNSYMMMSNNGIYIVSGRKEKIHE</sequence>
<dbReference type="AlphaFoldDB" id="A0A1M5ZAA8"/>
<dbReference type="Gene3D" id="3.40.50.150">
    <property type="entry name" value="Vaccinia Virus protein VP39"/>
    <property type="match status" value="1"/>
</dbReference>
<evidence type="ECO:0000256" key="4">
    <source>
        <dbReference type="ARBA" id="ARBA00022679"/>
    </source>
</evidence>
<keyword evidence="2" id="KW-0169">Cobalamin biosynthesis</keyword>
<comment type="pathway">
    <text evidence="1">Cofactor biosynthesis; adenosylcobalamin biosynthesis.</text>
</comment>
<dbReference type="Pfam" id="PF13847">
    <property type="entry name" value="Methyltransf_31"/>
    <property type="match status" value="1"/>
</dbReference>
<dbReference type="GO" id="GO:0008276">
    <property type="term" value="F:protein methyltransferase activity"/>
    <property type="evidence" value="ECO:0007669"/>
    <property type="project" value="InterPro"/>
</dbReference>
<organism evidence="7 8">
    <name type="scientific">Clostridium intestinale DSM 6191</name>
    <dbReference type="NCBI Taxonomy" id="1121320"/>
    <lineage>
        <taxon>Bacteria</taxon>
        <taxon>Bacillati</taxon>
        <taxon>Bacillota</taxon>
        <taxon>Clostridia</taxon>
        <taxon>Eubacteriales</taxon>
        <taxon>Clostridiaceae</taxon>
        <taxon>Clostridium</taxon>
    </lineage>
</organism>
<keyword evidence="3 7" id="KW-0489">Methyltransferase</keyword>
<dbReference type="PANTHER" id="PTHR43182:SF1">
    <property type="entry name" value="COBALT-PRECORRIN-7 C(5)-METHYLTRANSFERASE"/>
    <property type="match status" value="1"/>
</dbReference>
<dbReference type="InterPro" id="IPR050714">
    <property type="entry name" value="Cobalamin_biosynth_MTase"/>
</dbReference>
<protein>
    <submittedName>
        <fullName evidence="7">Cobalt-precorrin 7 C15-methyltransferase</fullName>
    </submittedName>
</protein>
<keyword evidence="5" id="KW-0949">S-adenosyl-L-methionine</keyword>
<dbReference type="UniPathway" id="UPA00148"/>
<keyword evidence="4 7" id="KW-0808">Transferase</keyword>
<dbReference type="NCBIfam" id="TIGR02469">
    <property type="entry name" value="CbiT"/>
    <property type="match status" value="1"/>
</dbReference>
<dbReference type="InterPro" id="IPR029063">
    <property type="entry name" value="SAM-dependent_MTases_sf"/>
</dbReference>
<dbReference type="GO" id="GO:0000179">
    <property type="term" value="F:rRNA (adenine-N6,N6-)-dimethyltransferase activity"/>
    <property type="evidence" value="ECO:0007669"/>
    <property type="project" value="InterPro"/>
</dbReference>
<dbReference type="InterPro" id="IPR014008">
    <property type="entry name" value="Cbl_synth_MTase_CbiT"/>
</dbReference>
<dbReference type="PROSITE" id="PS01131">
    <property type="entry name" value="RRNA_A_DIMETH"/>
    <property type="match status" value="1"/>
</dbReference>
<dbReference type="EMBL" id="FQXU01000008">
    <property type="protein sequence ID" value="SHI21150.1"/>
    <property type="molecule type" value="Genomic_DNA"/>
</dbReference>
<dbReference type="PANTHER" id="PTHR43182">
    <property type="entry name" value="COBALT-PRECORRIN-6B C(15)-METHYLTRANSFERASE (DECARBOXYLATING)"/>
    <property type="match status" value="1"/>
</dbReference>
<proteinExistence type="predicted"/>
<evidence type="ECO:0000256" key="3">
    <source>
        <dbReference type="ARBA" id="ARBA00022603"/>
    </source>
</evidence>
<dbReference type="InterPro" id="IPR020596">
    <property type="entry name" value="rRNA_Ade_Mease_Trfase_CS"/>
</dbReference>
<dbReference type="InterPro" id="IPR025714">
    <property type="entry name" value="Methyltranfer_dom"/>
</dbReference>
<dbReference type="Proteomes" id="UP000184241">
    <property type="component" value="Unassembled WGS sequence"/>
</dbReference>
<feature type="domain" description="Methyltransferase" evidence="6">
    <location>
        <begin position="32"/>
        <end position="137"/>
    </location>
</feature>
<evidence type="ECO:0000256" key="5">
    <source>
        <dbReference type="ARBA" id="ARBA00022691"/>
    </source>
</evidence>
<evidence type="ECO:0000259" key="6">
    <source>
        <dbReference type="Pfam" id="PF13847"/>
    </source>
</evidence>
<evidence type="ECO:0000256" key="1">
    <source>
        <dbReference type="ARBA" id="ARBA00004953"/>
    </source>
</evidence>
<name>A0A1M5ZAA8_9CLOT</name>
<evidence type="ECO:0000256" key="2">
    <source>
        <dbReference type="ARBA" id="ARBA00022573"/>
    </source>
</evidence>
<dbReference type="SUPFAM" id="SSF53335">
    <property type="entry name" value="S-adenosyl-L-methionine-dependent methyltransferases"/>
    <property type="match status" value="1"/>
</dbReference>